<organism evidence="2 3">
    <name type="scientific">Rotaria sordida</name>
    <dbReference type="NCBI Taxonomy" id="392033"/>
    <lineage>
        <taxon>Eukaryota</taxon>
        <taxon>Metazoa</taxon>
        <taxon>Spiralia</taxon>
        <taxon>Gnathifera</taxon>
        <taxon>Rotifera</taxon>
        <taxon>Eurotatoria</taxon>
        <taxon>Bdelloidea</taxon>
        <taxon>Philodinida</taxon>
        <taxon>Philodinidae</taxon>
        <taxon>Rotaria</taxon>
    </lineage>
</organism>
<evidence type="ECO:0000256" key="1">
    <source>
        <dbReference type="SAM" id="Coils"/>
    </source>
</evidence>
<keyword evidence="1" id="KW-0175">Coiled coil</keyword>
<comment type="caution">
    <text evidence="2">The sequence shown here is derived from an EMBL/GenBank/DDBJ whole genome shotgun (WGS) entry which is preliminary data.</text>
</comment>
<reference evidence="2" key="1">
    <citation type="submission" date="2021-02" db="EMBL/GenBank/DDBJ databases">
        <authorList>
            <person name="Nowell W R."/>
        </authorList>
    </citation>
    <scope>NUCLEOTIDE SEQUENCE</scope>
</reference>
<evidence type="ECO:0000313" key="3">
    <source>
        <dbReference type="Proteomes" id="UP000663823"/>
    </source>
</evidence>
<gene>
    <name evidence="2" type="ORF">OTI717_LOCUS30180</name>
</gene>
<protein>
    <submittedName>
        <fullName evidence="2">Uncharacterized protein</fullName>
    </submittedName>
</protein>
<proteinExistence type="predicted"/>
<dbReference type="EMBL" id="CAJOAX010007963">
    <property type="protein sequence ID" value="CAF4022524.1"/>
    <property type="molecule type" value="Genomic_DNA"/>
</dbReference>
<evidence type="ECO:0000313" key="2">
    <source>
        <dbReference type="EMBL" id="CAF4022524.1"/>
    </source>
</evidence>
<dbReference type="AlphaFoldDB" id="A0A819PYN7"/>
<sequence>MITMETLGIVFLGTLLREYANKYEHPREKLIVLVHWTFLSKDFLISKDGEDKDLMDWIKNENNSFDIDYFRDDIVIQTEQFFDNENFYIRFKMNENDQLIQMSVNDYINENDGCLKNISEFIEEIACEIYDFSDQNDEILKKIKKRLKELEEQEKAILVNEQKNDNQPEIS</sequence>
<accession>A0A819PYN7</accession>
<name>A0A819PYN7_9BILA</name>
<dbReference type="Proteomes" id="UP000663823">
    <property type="component" value="Unassembled WGS sequence"/>
</dbReference>
<feature type="coiled-coil region" evidence="1">
    <location>
        <begin position="133"/>
        <end position="160"/>
    </location>
</feature>